<dbReference type="Gene3D" id="3.10.450.50">
    <property type="match status" value="1"/>
</dbReference>
<dbReference type="AlphaFoldDB" id="A0A4Q9FL71"/>
<organism evidence="2 3">
    <name type="scientific">Hyunsoonleella pacifica</name>
    <dbReference type="NCBI Taxonomy" id="1080224"/>
    <lineage>
        <taxon>Bacteria</taxon>
        <taxon>Pseudomonadati</taxon>
        <taxon>Bacteroidota</taxon>
        <taxon>Flavobacteriia</taxon>
        <taxon>Flavobacteriales</taxon>
        <taxon>Flavobacteriaceae</taxon>
    </lineage>
</organism>
<gene>
    <name evidence="2" type="ORF">EYD46_13295</name>
</gene>
<dbReference type="SUPFAM" id="SSF54427">
    <property type="entry name" value="NTF2-like"/>
    <property type="match status" value="1"/>
</dbReference>
<proteinExistence type="predicted"/>
<accession>A0A4Q9FL71</accession>
<dbReference type="InterPro" id="IPR027843">
    <property type="entry name" value="DUF4440"/>
</dbReference>
<protein>
    <submittedName>
        <fullName evidence="2">Nuclear transport factor 2 family protein</fullName>
    </submittedName>
</protein>
<reference evidence="2 3" key="1">
    <citation type="journal article" date="2015" name="Int. J. Syst. Evol. Microbiol.">
        <title>Hyunsoonleella pacifica sp. nov., isolated from seawater of South Pacific Gyre.</title>
        <authorList>
            <person name="Gao X."/>
            <person name="Zhang Z."/>
            <person name="Dai X."/>
            <person name="Zhang X.H."/>
        </authorList>
    </citation>
    <scope>NUCLEOTIDE SEQUENCE [LARGE SCALE GENOMIC DNA]</scope>
    <source>
        <strain evidence="2 3">SW033</strain>
    </source>
</reference>
<evidence type="ECO:0000313" key="3">
    <source>
        <dbReference type="Proteomes" id="UP000292372"/>
    </source>
</evidence>
<evidence type="ECO:0000259" key="1">
    <source>
        <dbReference type="Pfam" id="PF14534"/>
    </source>
</evidence>
<keyword evidence="3" id="KW-1185">Reference proteome</keyword>
<comment type="caution">
    <text evidence="2">The sequence shown here is derived from an EMBL/GenBank/DDBJ whole genome shotgun (WGS) entry which is preliminary data.</text>
</comment>
<dbReference type="InterPro" id="IPR032710">
    <property type="entry name" value="NTF2-like_dom_sf"/>
</dbReference>
<name>A0A4Q9FL71_9FLAO</name>
<sequence>MDNIKLKDKDAIIEVESELLLAMKRADINKLDDLLHDKLLFNIPNGQTITKVMDLETYGSGNMKITDIHATNQDINLIEDTAIVSTTINMKGMYFDFVIDGTYKIIRTWKLINRQWQVISGSSIQLGESN</sequence>
<dbReference type="Proteomes" id="UP000292372">
    <property type="component" value="Unassembled WGS sequence"/>
</dbReference>
<dbReference type="RefSeq" id="WP_130937663.1">
    <property type="nucleotide sequence ID" value="NZ_BMEE01000002.1"/>
</dbReference>
<evidence type="ECO:0000313" key="2">
    <source>
        <dbReference type="EMBL" id="TBN14541.1"/>
    </source>
</evidence>
<dbReference type="OrthoDB" id="997066at2"/>
<dbReference type="EMBL" id="SIRS01000005">
    <property type="protein sequence ID" value="TBN14541.1"/>
    <property type="molecule type" value="Genomic_DNA"/>
</dbReference>
<dbReference type="Pfam" id="PF14534">
    <property type="entry name" value="DUF4440"/>
    <property type="match status" value="1"/>
</dbReference>
<feature type="domain" description="DUF4440" evidence="1">
    <location>
        <begin position="12"/>
        <end position="118"/>
    </location>
</feature>